<gene>
    <name evidence="2" type="ORF">ABIQ69_03975</name>
</gene>
<name>A0AAU7W8A3_9MICO</name>
<reference evidence="2" key="1">
    <citation type="submission" date="2024-05" db="EMBL/GenBank/DDBJ databases">
        <authorList>
            <person name="Yu L."/>
        </authorList>
    </citation>
    <scope>NUCLEOTIDE SEQUENCE</scope>
    <source>
        <strain evidence="2">G08B096</strain>
    </source>
</reference>
<dbReference type="EMBL" id="CP158374">
    <property type="protein sequence ID" value="XBX83087.1"/>
    <property type="molecule type" value="Genomic_DNA"/>
</dbReference>
<dbReference type="InterPro" id="IPR029062">
    <property type="entry name" value="Class_I_gatase-like"/>
</dbReference>
<proteinExistence type="predicted"/>
<sequence length="243" mass="26146">MSRFLLLSARPEVEAVGPEYESFRRATGLPADRLDHLRLDVDPLSAVDLGDYAGVMVGGSPYNVTTPETGKHPVQRRVEGDLERLARHGIAHDLPVMLTCYGIGVLTRVLGGATGTEHPEPAAPVEIALTAAGRLDPLTRGLPDRFDALVAHKESTSRLPEGASLLASSATCPVQLYRVGAAVYATQFHPEVTPADFAARALVYRHHGYFPASELVAVQRRLAEASVTVPQQILRRFVELAGA</sequence>
<protein>
    <submittedName>
        <fullName evidence="2">Glutamine amidotransferase</fullName>
    </submittedName>
</protein>
<evidence type="ECO:0000259" key="1">
    <source>
        <dbReference type="Pfam" id="PF00117"/>
    </source>
</evidence>
<dbReference type="AlphaFoldDB" id="A0AAU7W8A3"/>
<dbReference type="InterPro" id="IPR017926">
    <property type="entry name" value="GATASE"/>
</dbReference>
<dbReference type="PROSITE" id="PS51273">
    <property type="entry name" value="GATASE_TYPE_1"/>
    <property type="match status" value="1"/>
</dbReference>
<dbReference type="InterPro" id="IPR044992">
    <property type="entry name" value="ChyE-like"/>
</dbReference>
<dbReference type="Gene3D" id="3.40.50.880">
    <property type="match status" value="1"/>
</dbReference>
<dbReference type="PANTHER" id="PTHR42695">
    <property type="entry name" value="GLUTAMINE AMIDOTRANSFERASE YLR126C-RELATED"/>
    <property type="match status" value="1"/>
</dbReference>
<dbReference type="RefSeq" id="WP_350349103.1">
    <property type="nucleotide sequence ID" value="NZ_CP158374.1"/>
</dbReference>
<dbReference type="NCBIfam" id="NF005743">
    <property type="entry name" value="PRK07567.1"/>
    <property type="match status" value="1"/>
</dbReference>
<keyword evidence="2" id="KW-0315">Glutamine amidotransferase</keyword>
<dbReference type="Pfam" id="PF00117">
    <property type="entry name" value="GATase"/>
    <property type="match status" value="1"/>
</dbReference>
<evidence type="ECO:0000313" key="2">
    <source>
        <dbReference type="EMBL" id="XBX83087.1"/>
    </source>
</evidence>
<accession>A0AAU7W8A3</accession>
<dbReference type="GO" id="GO:0005829">
    <property type="term" value="C:cytosol"/>
    <property type="evidence" value="ECO:0007669"/>
    <property type="project" value="TreeGrafter"/>
</dbReference>
<feature type="domain" description="Glutamine amidotransferase" evidence="1">
    <location>
        <begin position="49"/>
        <end position="197"/>
    </location>
</feature>
<dbReference type="PANTHER" id="PTHR42695:SF5">
    <property type="entry name" value="GLUTAMINE AMIDOTRANSFERASE YLR126C-RELATED"/>
    <property type="match status" value="1"/>
</dbReference>
<dbReference type="SUPFAM" id="SSF52317">
    <property type="entry name" value="Class I glutamine amidotransferase-like"/>
    <property type="match status" value="1"/>
</dbReference>
<dbReference type="CDD" id="cd01741">
    <property type="entry name" value="GATase1_1"/>
    <property type="match status" value="1"/>
</dbReference>
<organism evidence="2">
    <name type="scientific">Agromyces sp. G08B096</name>
    <dbReference type="NCBI Taxonomy" id="3156399"/>
    <lineage>
        <taxon>Bacteria</taxon>
        <taxon>Bacillati</taxon>
        <taxon>Actinomycetota</taxon>
        <taxon>Actinomycetes</taxon>
        <taxon>Micrococcales</taxon>
        <taxon>Microbacteriaceae</taxon>
        <taxon>Agromyces</taxon>
    </lineage>
</organism>